<evidence type="ECO:0000313" key="2">
    <source>
        <dbReference type="Proteomes" id="UP000224567"/>
    </source>
</evidence>
<accession>A0A2G2WZN7</accession>
<organism evidence="1 2">
    <name type="scientific">Capsicum baccatum</name>
    <name type="common">Peruvian pepper</name>
    <dbReference type="NCBI Taxonomy" id="33114"/>
    <lineage>
        <taxon>Eukaryota</taxon>
        <taxon>Viridiplantae</taxon>
        <taxon>Streptophyta</taxon>
        <taxon>Embryophyta</taxon>
        <taxon>Tracheophyta</taxon>
        <taxon>Spermatophyta</taxon>
        <taxon>Magnoliopsida</taxon>
        <taxon>eudicotyledons</taxon>
        <taxon>Gunneridae</taxon>
        <taxon>Pentapetalae</taxon>
        <taxon>asterids</taxon>
        <taxon>lamiids</taxon>
        <taxon>Solanales</taxon>
        <taxon>Solanaceae</taxon>
        <taxon>Solanoideae</taxon>
        <taxon>Capsiceae</taxon>
        <taxon>Capsicum</taxon>
    </lineage>
</organism>
<reference evidence="1 2" key="1">
    <citation type="journal article" date="2017" name="Genome Biol.">
        <title>New reference genome sequences of hot pepper reveal the massive evolution of plant disease-resistance genes by retroduplication.</title>
        <authorList>
            <person name="Kim S."/>
            <person name="Park J."/>
            <person name="Yeom S.I."/>
            <person name="Kim Y.M."/>
            <person name="Seo E."/>
            <person name="Kim K.T."/>
            <person name="Kim M.S."/>
            <person name="Lee J.M."/>
            <person name="Cheong K."/>
            <person name="Shin H.S."/>
            <person name="Kim S.B."/>
            <person name="Han K."/>
            <person name="Lee J."/>
            <person name="Park M."/>
            <person name="Lee H.A."/>
            <person name="Lee H.Y."/>
            <person name="Lee Y."/>
            <person name="Oh S."/>
            <person name="Lee J.H."/>
            <person name="Choi E."/>
            <person name="Choi E."/>
            <person name="Lee S.E."/>
            <person name="Jeon J."/>
            <person name="Kim H."/>
            <person name="Choi G."/>
            <person name="Song H."/>
            <person name="Lee J."/>
            <person name="Lee S.C."/>
            <person name="Kwon J.K."/>
            <person name="Lee H.Y."/>
            <person name="Koo N."/>
            <person name="Hong Y."/>
            <person name="Kim R.W."/>
            <person name="Kang W.H."/>
            <person name="Huh J.H."/>
            <person name="Kang B.C."/>
            <person name="Yang T.J."/>
            <person name="Lee Y.H."/>
            <person name="Bennetzen J.L."/>
            <person name="Choi D."/>
        </authorList>
    </citation>
    <scope>NUCLEOTIDE SEQUENCE [LARGE SCALE GENOMIC DNA]</scope>
    <source>
        <strain evidence="2">cv. PBC81</strain>
    </source>
</reference>
<proteinExistence type="predicted"/>
<dbReference type="PANTHER" id="PTHR48302">
    <property type="entry name" value="ULP1 PROTEASE FAMILY, C-TERMINAL CATALYTIC DOMAIN CONTAINING PROTEIN"/>
    <property type="match status" value="1"/>
</dbReference>
<dbReference type="OrthoDB" id="1325152at2759"/>
<name>A0A2G2WZN7_CAPBA</name>
<protein>
    <submittedName>
        <fullName evidence="1">Uncharacterized protein</fullName>
    </submittedName>
</protein>
<dbReference type="PANTHER" id="PTHR48302:SF2">
    <property type="entry name" value="DUF1985 DOMAIN-CONTAINING PROTEIN"/>
    <property type="match status" value="1"/>
</dbReference>
<dbReference type="EMBL" id="MLFT02000004">
    <property type="protein sequence ID" value="PHT50706.1"/>
    <property type="molecule type" value="Genomic_DNA"/>
</dbReference>
<dbReference type="Proteomes" id="UP000224567">
    <property type="component" value="Unassembled WGS sequence"/>
</dbReference>
<reference evidence="2" key="2">
    <citation type="journal article" date="2017" name="J. Anim. Genet.">
        <title>Multiple reference genome sequences of hot pepper reveal the massive evolution of plant disease resistance genes by retroduplication.</title>
        <authorList>
            <person name="Kim S."/>
            <person name="Park J."/>
            <person name="Yeom S.-I."/>
            <person name="Kim Y.-M."/>
            <person name="Seo E."/>
            <person name="Kim K.-T."/>
            <person name="Kim M.-S."/>
            <person name="Lee J.M."/>
            <person name="Cheong K."/>
            <person name="Shin H.-S."/>
            <person name="Kim S.-B."/>
            <person name="Han K."/>
            <person name="Lee J."/>
            <person name="Park M."/>
            <person name="Lee H.-A."/>
            <person name="Lee H.-Y."/>
            <person name="Lee Y."/>
            <person name="Oh S."/>
            <person name="Lee J.H."/>
            <person name="Choi E."/>
            <person name="Choi E."/>
            <person name="Lee S.E."/>
            <person name="Jeon J."/>
            <person name="Kim H."/>
            <person name="Choi G."/>
            <person name="Song H."/>
            <person name="Lee J."/>
            <person name="Lee S.-C."/>
            <person name="Kwon J.-K."/>
            <person name="Lee H.-Y."/>
            <person name="Koo N."/>
            <person name="Hong Y."/>
            <person name="Kim R.W."/>
            <person name="Kang W.-H."/>
            <person name="Huh J.H."/>
            <person name="Kang B.-C."/>
            <person name="Yang T.-J."/>
            <person name="Lee Y.-H."/>
            <person name="Bennetzen J.L."/>
            <person name="Choi D."/>
        </authorList>
    </citation>
    <scope>NUCLEOTIDE SEQUENCE [LARGE SCALE GENOMIC DNA]</scope>
    <source>
        <strain evidence="2">cv. PBC81</strain>
    </source>
</reference>
<dbReference type="AlphaFoldDB" id="A0A2G2WZN7"/>
<evidence type="ECO:0000313" key="1">
    <source>
        <dbReference type="EMBL" id="PHT50706.1"/>
    </source>
</evidence>
<comment type="caution">
    <text evidence="1">The sequence shown here is derived from an EMBL/GenBank/DDBJ whole genome shotgun (WGS) entry which is preliminary data.</text>
</comment>
<sequence length="344" mass="38370">MPHVLNVWMYECCSEVDNTIAERVKNVIPRIFNWQMVGIKVKYEKFMAESEFSPEITVDYSGKRPVVDVHSQADLDIQGFEDFSTVSPTEILKKAGLITDASASHPTKKRRTVHFDSTTAEEQDVEGCSEDNATVSVDALIEFMVNHNSDNTNAGKSTTVHVHNDHMDVEGVSADIGSATLESLVAAVKNLKPDNTNVETSTMQIDYSSTLPESAQIELDAILKVITAPVNDVPIEVVPPSEPVVNQHDISDSQLPPDFSDAVVAAHQDTKFPAKRTKTRFKVFKSLYITEYTSGSKAIEDQIVEPKHKLSFDGFLISDNMPRGVIEEYKQWVEEELLKFHVKK</sequence>
<gene>
    <name evidence="1" type="ORF">CQW23_10453</name>
</gene>
<keyword evidence="2" id="KW-1185">Reference proteome</keyword>